<sequence>MTRLQSTATTCSPLSPTTSSLTNSLLPQMLQYECEKCKMTFSSAKLWQEHQRMHLLANQNQFFHSQFLERSLEMPYVIFDPSNPLITSQLLSGTFSQMPLLNNTIHSSQPASGATSLKRKFDDREDNSSSDKDGANTGEDQHRDKRPRTTITPEQLEILYDKYLLDSNPTRKMLDHIANTVGLKKRVVQVWFQNTRARERKGQFRTMGTALSHKKCTFCGSLFKATSALESHIRSSHWHEAKEAGFNLLSSPMISFNEGGESQQRYDEILPTKVENIEYEAPKYEQPAASSSLVKPSEGQLKQFVNPSCAKAENNCDSEGFSFNSADASVDLIKMDFDETSSVTTVTSDVSTGYKGQSEPSESKTNLLQNYDSYREYQFNQANFSIQDSRQSCSMQSDDLDDSTDQSETWSVVDLSSPHPFSYRNPLEPTKLSIDRPGHRRSRTQMSNQQVMILKACFSDCRTPTMHECETLGDKIGLAKRVVQVWFQNARAKEKKFKITVGKPFVVSQDSPDGPLPECTLCGTRFTTTFPIREHIFSKLHVDKLQETLQNQVDREKDHLNPTTVRQLMAQHEFERYKKRAMDSLGTTVQPQTVRDGSASLGLTWPTGYSGITGLPSDINGPLKRPTFSQNTPAASPGDGSSQVTPSMAVSLSCTPAKNLLQTTPLPVSSASLTSQQAALQNLEKPKKSEQPKPQSKQREANGSHSDFKKMEEGEGGGRTARKTAQTRGLLNTVPGDPGTFLAGQFLPYFVPGLVPYLPPQLPGFAQSGTFPPLYGMENMFPYGPGLPQAIAGLSPAALVQQYQQYQQSLPDKLQQQKPTERQRQKPVHTKLSKAKIDRQQPKEENAGVSAESTDQDPQTGVRSTDSPDAAPSSSVRGKFTCEKCLTVFTDKESAAHHQESCRLGRSSSESELCKVESSKYNSLAQNLAISKNKELSQHAQSGPNKDKAVKQAMRDAKEHTRLPHTACSSTTSTSQSINNNRPHISCTSMASWPSVLFQASSMRATSFLSPSAPLPSPVSTPSMVTSPVRGTSESRLSLPAEICSDKLGGELSQKLDNIENSLDIKTKATSGLNSNFRSIRMNMFTV</sequence>
<feature type="region of interest" description="Disordered" evidence="12">
    <location>
        <begin position="616"/>
        <end position="648"/>
    </location>
</feature>
<reference evidence="15" key="1">
    <citation type="submission" date="2021-01" db="EMBL/GenBank/DDBJ databases">
        <authorList>
            <person name="Zahm M."/>
            <person name="Roques C."/>
            <person name="Cabau C."/>
            <person name="Klopp C."/>
            <person name="Donnadieu C."/>
            <person name="Jouanno E."/>
            <person name="Lampietro C."/>
            <person name="Louis A."/>
            <person name="Herpin A."/>
            <person name="Echchiki A."/>
            <person name="Berthelot C."/>
            <person name="Parey E."/>
            <person name="Roest-Crollius H."/>
            <person name="Braasch I."/>
            <person name="Postlethwait J."/>
            <person name="Bobe J."/>
            <person name="Montfort J."/>
            <person name="Bouchez O."/>
            <person name="Begum T."/>
            <person name="Mejri S."/>
            <person name="Adams A."/>
            <person name="Chen W.-J."/>
            <person name="Guiguen Y."/>
        </authorList>
    </citation>
    <scope>NUCLEOTIDE SEQUENCE</scope>
    <source>
        <tissue evidence="15">Blood</tissue>
    </source>
</reference>
<comment type="subcellular location">
    <subcellularLocation>
        <location evidence="1 10 11">Nucleus</location>
    </subcellularLocation>
</comment>
<evidence type="ECO:0000256" key="2">
    <source>
        <dbReference type="ARBA" id="ARBA00022723"/>
    </source>
</evidence>
<dbReference type="SMART" id="SM00389">
    <property type="entry name" value="HOX"/>
    <property type="match status" value="2"/>
</dbReference>
<evidence type="ECO:0000259" key="14">
    <source>
        <dbReference type="PROSITE" id="PS50157"/>
    </source>
</evidence>
<dbReference type="Pfam" id="PF00096">
    <property type="entry name" value="zf-C2H2"/>
    <property type="match status" value="1"/>
</dbReference>
<dbReference type="FunFam" id="1.10.10.60:FF:000082">
    <property type="entry name" value="Putative zinc finger homeobox protein 4"/>
    <property type="match status" value="1"/>
</dbReference>
<dbReference type="PROSITE" id="PS50157">
    <property type="entry name" value="ZINC_FINGER_C2H2_2"/>
    <property type="match status" value="2"/>
</dbReference>
<dbReference type="PROSITE" id="PS00027">
    <property type="entry name" value="HOMEOBOX_1"/>
    <property type="match status" value="1"/>
</dbReference>
<dbReference type="InterPro" id="IPR036236">
    <property type="entry name" value="Znf_C2H2_sf"/>
</dbReference>
<keyword evidence="4 9" id="KW-0863">Zinc-finger</keyword>
<dbReference type="InterPro" id="IPR013087">
    <property type="entry name" value="Znf_C2H2_type"/>
</dbReference>
<name>A0A8T3DYU3_9TELE</name>
<keyword evidence="8 10" id="KW-0539">Nucleus</keyword>
<dbReference type="SMART" id="SM00355">
    <property type="entry name" value="ZnF_C2H2"/>
    <property type="match status" value="4"/>
</dbReference>
<feature type="domain" description="C2H2-type" evidence="14">
    <location>
        <begin position="214"/>
        <end position="242"/>
    </location>
</feature>
<feature type="compositionally biased region" description="Basic and acidic residues" evidence="12">
    <location>
        <begin position="684"/>
        <end position="713"/>
    </location>
</feature>
<evidence type="ECO:0000256" key="7">
    <source>
        <dbReference type="ARBA" id="ARBA00023155"/>
    </source>
</evidence>
<dbReference type="Proteomes" id="UP000829720">
    <property type="component" value="Unassembled WGS sequence"/>
</dbReference>
<dbReference type="InterPro" id="IPR001356">
    <property type="entry name" value="HD"/>
</dbReference>
<feature type="compositionally biased region" description="Basic and acidic residues" evidence="12">
    <location>
        <begin position="835"/>
        <end position="846"/>
    </location>
</feature>
<dbReference type="EMBL" id="JAERUA010000003">
    <property type="protein sequence ID" value="KAI1902112.1"/>
    <property type="molecule type" value="Genomic_DNA"/>
</dbReference>
<evidence type="ECO:0000256" key="1">
    <source>
        <dbReference type="ARBA" id="ARBA00004123"/>
    </source>
</evidence>
<dbReference type="InterPro" id="IPR051968">
    <property type="entry name" value="ZnFinger_Homeobox_TR"/>
</dbReference>
<gene>
    <name evidence="15" type="ORF">AGOR_G00041360</name>
</gene>
<evidence type="ECO:0000256" key="9">
    <source>
        <dbReference type="PROSITE-ProRule" id="PRU00042"/>
    </source>
</evidence>
<accession>A0A8T3DYU3</accession>
<evidence type="ECO:0000256" key="5">
    <source>
        <dbReference type="ARBA" id="ARBA00022833"/>
    </source>
</evidence>
<feature type="compositionally biased region" description="Low complexity" evidence="12">
    <location>
        <begin position="1020"/>
        <end position="1029"/>
    </location>
</feature>
<dbReference type="GO" id="GO:0008270">
    <property type="term" value="F:zinc ion binding"/>
    <property type="evidence" value="ECO:0007669"/>
    <property type="project" value="UniProtKB-KW"/>
</dbReference>
<dbReference type="InterPro" id="IPR009057">
    <property type="entry name" value="Homeodomain-like_sf"/>
</dbReference>
<dbReference type="PANTHER" id="PTHR45891">
    <property type="entry name" value="ZINC FINGER HOMEOBOX PROTEIN"/>
    <property type="match status" value="1"/>
</dbReference>
<feature type="DNA-binding region" description="Homeobox" evidence="10">
    <location>
        <begin position="144"/>
        <end position="203"/>
    </location>
</feature>
<evidence type="ECO:0000259" key="13">
    <source>
        <dbReference type="PROSITE" id="PS50071"/>
    </source>
</evidence>
<protein>
    <submittedName>
        <fullName evidence="15">Uncharacterized protein</fullName>
    </submittedName>
</protein>
<keyword evidence="2" id="KW-0479">Metal-binding</keyword>
<feature type="region of interest" description="Disordered" evidence="12">
    <location>
        <begin position="1"/>
        <end position="20"/>
    </location>
</feature>
<proteinExistence type="predicted"/>
<comment type="caution">
    <text evidence="15">The sequence shown here is derived from an EMBL/GenBank/DDBJ whole genome shotgun (WGS) entry which is preliminary data.</text>
</comment>
<dbReference type="GO" id="GO:0000981">
    <property type="term" value="F:DNA-binding transcription factor activity, RNA polymerase II-specific"/>
    <property type="evidence" value="ECO:0007669"/>
    <property type="project" value="InterPro"/>
</dbReference>
<feature type="DNA-binding region" description="Homeobox" evidence="10">
    <location>
        <begin position="439"/>
        <end position="498"/>
    </location>
</feature>
<evidence type="ECO:0000256" key="8">
    <source>
        <dbReference type="ARBA" id="ARBA00023242"/>
    </source>
</evidence>
<keyword evidence="16" id="KW-1185">Reference proteome</keyword>
<dbReference type="PROSITE" id="PS50071">
    <property type="entry name" value="HOMEOBOX_2"/>
    <property type="match status" value="2"/>
</dbReference>
<dbReference type="PROSITE" id="PS00028">
    <property type="entry name" value="ZINC_FINGER_C2H2_1"/>
    <property type="match status" value="3"/>
</dbReference>
<feature type="compositionally biased region" description="Basic and acidic residues" evidence="12">
    <location>
        <begin position="119"/>
        <end position="143"/>
    </location>
</feature>
<keyword evidence="3" id="KW-0677">Repeat</keyword>
<evidence type="ECO:0000256" key="6">
    <source>
        <dbReference type="ARBA" id="ARBA00023125"/>
    </source>
</evidence>
<dbReference type="PANTHER" id="PTHR45891:SF2">
    <property type="entry name" value="ZINC FINGER HOMEOBOX PROTEIN 4"/>
    <property type="match status" value="1"/>
</dbReference>
<dbReference type="SUPFAM" id="SSF46689">
    <property type="entry name" value="Homeodomain-like"/>
    <property type="match status" value="2"/>
</dbReference>
<feature type="domain" description="Homeobox" evidence="13">
    <location>
        <begin position="142"/>
        <end position="202"/>
    </location>
</feature>
<dbReference type="GO" id="GO:0000978">
    <property type="term" value="F:RNA polymerase II cis-regulatory region sequence-specific DNA binding"/>
    <property type="evidence" value="ECO:0007669"/>
    <property type="project" value="TreeGrafter"/>
</dbReference>
<feature type="compositionally biased region" description="Polar residues" evidence="12">
    <location>
        <begin position="851"/>
        <end position="865"/>
    </location>
</feature>
<feature type="region of interest" description="Disordered" evidence="12">
    <location>
        <begin position="1009"/>
        <end position="1033"/>
    </location>
</feature>
<organism evidence="15 16">
    <name type="scientific">Albula goreensis</name>
    <dbReference type="NCBI Taxonomy" id="1534307"/>
    <lineage>
        <taxon>Eukaryota</taxon>
        <taxon>Metazoa</taxon>
        <taxon>Chordata</taxon>
        <taxon>Craniata</taxon>
        <taxon>Vertebrata</taxon>
        <taxon>Euteleostomi</taxon>
        <taxon>Actinopterygii</taxon>
        <taxon>Neopterygii</taxon>
        <taxon>Teleostei</taxon>
        <taxon>Albuliformes</taxon>
        <taxon>Albulidae</taxon>
        <taxon>Albula</taxon>
    </lineage>
</organism>
<evidence type="ECO:0000256" key="11">
    <source>
        <dbReference type="RuleBase" id="RU000682"/>
    </source>
</evidence>
<evidence type="ECO:0000313" key="15">
    <source>
        <dbReference type="EMBL" id="KAI1902112.1"/>
    </source>
</evidence>
<evidence type="ECO:0000256" key="10">
    <source>
        <dbReference type="PROSITE-ProRule" id="PRU00108"/>
    </source>
</evidence>
<feature type="region of interest" description="Disordered" evidence="12">
    <location>
        <begin position="959"/>
        <end position="981"/>
    </location>
</feature>
<evidence type="ECO:0000256" key="4">
    <source>
        <dbReference type="ARBA" id="ARBA00022771"/>
    </source>
</evidence>
<feature type="compositionally biased region" description="Basic residues" evidence="12">
    <location>
        <begin position="825"/>
        <end position="834"/>
    </location>
</feature>
<dbReference type="AlphaFoldDB" id="A0A8T3DYU3"/>
<feature type="compositionally biased region" description="Polar residues" evidence="12">
    <location>
        <begin position="106"/>
        <end position="115"/>
    </location>
</feature>
<feature type="region of interest" description="Disordered" evidence="12">
    <location>
        <begin position="424"/>
        <end position="446"/>
    </location>
</feature>
<feature type="compositionally biased region" description="Polar residues" evidence="12">
    <location>
        <begin position="354"/>
        <end position="365"/>
    </location>
</feature>
<dbReference type="Gene3D" id="1.10.10.60">
    <property type="entry name" value="Homeodomain-like"/>
    <property type="match status" value="2"/>
</dbReference>
<feature type="region of interest" description="Disordered" evidence="12">
    <location>
        <begin position="682"/>
        <end position="732"/>
    </location>
</feature>
<evidence type="ECO:0000313" key="16">
    <source>
        <dbReference type="Proteomes" id="UP000829720"/>
    </source>
</evidence>
<dbReference type="InterPro" id="IPR017970">
    <property type="entry name" value="Homeobox_CS"/>
</dbReference>
<dbReference type="Pfam" id="PF00046">
    <property type="entry name" value="Homeodomain"/>
    <property type="match status" value="2"/>
</dbReference>
<feature type="region of interest" description="Disordered" evidence="12">
    <location>
        <begin position="810"/>
        <end position="876"/>
    </location>
</feature>
<evidence type="ECO:0000256" key="12">
    <source>
        <dbReference type="SAM" id="MobiDB-lite"/>
    </source>
</evidence>
<dbReference type="OrthoDB" id="6417226at2759"/>
<feature type="domain" description="Homeobox" evidence="13">
    <location>
        <begin position="437"/>
        <end position="497"/>
    </location>
</feature>
<feature type="compositionally biased region" description="Polar residues" evidence="12">
    <location>
        <begin position="627"/>
        <end position="648"/>
    </location>
</feature>
<feature type="region of interest" description="Disordered" evidence="12">
    <location>
        <begin position="344"/>
        <end position="365"/>
    </location>
</feature>
<keyword evidence="6 10" id="KW-0238">DNA-binding</keyword>
<evidence type="ECO:0000256" key="3">
    <source>
        <dbReference type="ARBA" id="ARBA00022737"/>
    </source>
</evidence>
<dbReference type="GO" id="GO:0005634">
    <property type="term" value="C:nucleus"/>
    <property type="evidence" value="ECO:0007669"/>
    <property type="project" value="UniProtKB-SubCell"/>
</dbReference>
<keyword evidence="7 10" id="KW-0371">Homeobox</keyword>
<keyword evidence="5" id="KW-0862">Zinc</keyword>
<feature type="region of interest" description="Disordered" evidence="12">
    <location>
        <begin position="106"/>
        <end position="151"/>
    </location>
</feature>
<dbReference type="SUPFAM" id="SSF57667">
    <property type="entry name" value="beta-beta-alpha zinc fingers"/>
    <property type="match status" value="2"/>
</dbReference>
<feature type="domain" description="C2H2-type" evidence="14">
    <location>
        <begin position="32"/>
        <end position="54"/>
    </location>
</feature>
<dbReference type="CDD" id="cd00086">
    <property type="entry name" value="homeodomain"/>
    <property type="match status" value="2"/>
</dbReference>